<dbReference type="InterPro" id="IPR003439">
    <property type="entry name" value="ABC_transporter-like_ATP-bd"/>
</dbReference>
<dbReference type="RefSeq" id="WP_009805538.1">
    <property type="nucleotide sequence ID" value="NZ_CH724131.1"/>
</dbReference>
<dbReference type="OrthoDB" id="9802264at2"/>
<keyword evidence="7" id="KW-1278">Translocase</keyword>
<name>A3TTE4_PSEBH</name>
<evidence type="ECO:0000313" key="13">
    <source>
        <dbReference type="Proteomes" id="UP000004318"/>
    </source>
</evidence>
<evidence type="ECO:0000259" key="10">
    <source>
        <dbReference type="PROSITE" id="PS50893"/>
    </source>
</evidence>
<dbReference type="InterPro" id="IPR011868">
    <property type="entry name" value="ModC_ABC_ATP-bd"/>
</dbReference>
<dbReference type="Gene3D" id="2.40.50.100">
    <property type="match status" value="1"/>
</dbReference>
<dbReference type="AlphaFoldDB" id="A3TTE4"/>
<dbReference type="HOGENOM" id="CLU_000604_1_1_5"/>
<dbReference type="PANTHER" id="PTHR43514">
    <property type="entry name" value="ABC TRANSPORTER I FAMILY MEMBER 10"/>
    <property type="match status" value="1"/>
</dbReference>
<accession>A3TTE4</accession>
<dbReference type="Gene3D" id="3.40.50.300">
    <property type="entry name" value="P-loop containing nucleotide triphosphate hydrolases"/>
    <property type="match status" value="1"/>
</dbReference>
<organism evidence="12 13">
    <name type="scientific">Pseudooceanicola batsensis (strain ATCC BAA-863 / DSM 15984 / KCTC 12145 / HTCC2597)</name>
    <name type="common">Oceanicola batsensis</name>
    <dbReference type="NCBI Taxonomy" id="252305"/>
    <lineage>
        <taxon>Bacteria</taxon>
        <taxon>Pseudomonadati</taxon>
        <taxon>Pseudomonadota</taxon>
        <taxon>Alphaproteobacteria</taxon>
        <taxon>Rhodobacterales</taxon>
        <taxon>Paracoccaceae</taxon>
        <taxon>Pseudooceanicola</taxon>
    </lineage>
</organism>
<dbReference type="PANTHER" id="PTHR43514:SF4">
    <property type="entry name" value="ABC TRANSPORTER I FAMILY MEMBER 10"/>
    <property type="match status" value="1"/>
</dbReference>
<sequence length="364" mass="37980">MSLEVAIRHRLGGMELVADFSASAGVTALFGHSGAGKTTVVGAVAGLVRPDAGRIVLDGEVLFDAEAGTDLPVHRRRFGYVFQDARLFPHMTVRRNLLYGAGGDAGLGRVCDLLGIGGLLSRRPGTLSGGEQARVAIGRALLSQPRMLLMDEPFASLDQARKEEILPYLERLRDEAGIPILYVSHAVEEVARLADTLVVLDSGRVVRAGPAAALFADPGLAPALGPRAAGAVIPGRVEAQHEDGLTEVAVSGGRLLLPRIDAGAGAALRIRIAAQDVMLSLSRPERVSALNILPATIAELHPGQGPGVMVQCRCGEDLILARITRRSAEGLALAPGQSCYAVIKSVAVARGDVGQAQIVPPGRV</sequence>
<dbReference type="InterPro" id="IPR003593">
    <property type="entry name" value="AAA+_ATPase"/>
</dbReference>
<dbReference type="PROSITE" id="PS51866">
    <property type="entry name" value="MOP"/>
    <property type="match status" value="1"/>
</dbReference>
<evidence type="ECO:0000256" key="6">
    <source>
        <dbReference type="ARBA" id="ARBA00022840"/>
    </source>
</evidence>
<dbReference type="InterPro" id="IPR005116">
    <property type="entry name" value="Transp-assoc_OB_typ1"/>
</dbReference>
<dbReference type="PROSITE" id="PS00211">
    <property type="entry name" value="ABC_TRANSPORTER_1"/>
    <property type="match status" value="1"/>
</dbReference>
<dbReference type="InterPro" id="IPR017871">
    <property type="entry name" value="ABC_transporter-like_CS"/>
</dbReference>
<dbReference type="InterPro" id="IPR004606">
    <property type="entry name" value="Mop_domain"/>
</dbReference>
<evidence type="ECO:0000256" key="7">
    <source>
        <dbReference type="ARBA" id="ARBA00022967"/>
    </source>
</evidence>
<dbReference type="SMART" id="SM00382">
    <property type="entry name" value="AAA"/>
    <property type="match status" value="1"/>
</dbReference>
<dbReference type="PROSITE" id="PS50893">
    <property type="entry name" value="ABC_TRANSPORTER_2"/>
    <property type="match status" value="1"/>
</dbReference>
<evidence type="ECO:0000256" key="1">
    <source>
        <dbReference type="ARBA" id="ARBA00022448"/>
    </source>
</evidence>
<keyword evidence="4" id="KW-0997">Cell inner membrane</keyword>
<proteinExistence type="predicted"/>
<evidence type="ECO:0000313" key="12">
    <source>
        <dbReference type="EMBL" id="EAQ04921.1"/>
    </source>
</evidence>
<feature type="domain" description="Mop" evidence="11">
    <location>
        <begin position="286"/>
        <end position="352"/>
    </location>
</feature>
<dbReference type="SUPFAM" id="SSF50331">
    <property type="entry name" value="MOP-like"/>
    <property type="match status" value="1"/>
</dbReference>
<dbReference type="InterPro" id="IPR008995">
    <property type="entry name" value="Mo/tungstate-bd_C_term_dom"/>
</dbReference>
<dbReference type="Proteomes" id="UP000004318">
    <property type="component" value="Unassembled WGS sequence"/>
</dbReference>
<reference evidence="12 13" key="1">
    <citation type="journal article" date="2010" name="J. Bacteriol.">
        <title>Genome sequences of Oceanicola granulosus HTCC2516(T) and Oceanicola batsensis HTCC2597(TDelta).</title>
        <authorList>
            <person name="Thrash J.C."/>
            <person name="Cho J.C."/>
            <person name="Vergin K.L."/>
            <person name="Giovannoni S.J."/>
        </authorList>
    </citation>
    <scope>NUCLEOTIDE SEQUENCE [LARGE SCALE GENOMIC DNA]</scope>
    <source>
        <strain evidence="13">ATCC BAA-863 / DSM 15984 / KCTC 12145 / HTCC2597</strain>
    </source>
</reference>
<dbReference type="Pfam" id="PF00005">
    <property type="entry name" value="ABC_tran"/>
    <property type="match status" value="1"/>
</dbReference>
<keyword evidence="8" id="KW-0472">Membrane</keyword>
<keyword evidence="3 9" id="KW-0500">Molybdenum</keyword>
<evidence type="ECO:0000256" key="2">
    <source>
        <dbReference type="ARBA" id="ARBA00022475"/>
    </source>
</evidence>
<comment type="caution">
    <text evidence="12">The sequence shown here is derived from an EMBL/GenBank/DDBJ whole genome shotgun (WGS) entry which is preliminary data.</text>
</comment>
<dbReference type="EMBL" id="AAMO01000001">
    <property type="protein sequence ID" value="EAQ04921.1"/>
    <property type="molecule type" value="Genomic_DNA"/>
</dbReference>
<evidence type="ECO:0000256" key="8">
    <source>
        <dbReference type="ARBA" id="ARBA00023136"/>
    </source>
</evidence>
<dbReference type="Pfam" id="PF03459">
    <property type="entry name" value="TOBE"/>
    <property type="match status" value="1"/>
</dbReference>
<dbReference type="eggNOG" id="COG4148">
    <property type="taxonomic scope" value="Bacteria"/>
</dbReference>
<evidence type="ECO:0000259" key="11">
    <source>
        <dbReference type="PROSITE" id="PS51866"/>
    </source>
</evidence>
<dbReference type="GO" id="GO:0140359">
    <property type="term" value="F:ABC-type transporter activity"/>
    <property type="evidence" value="ECO:0007669"/>
    <property type="project" value="InterPro"/>
</dbReference>
<keyword evidence="1" id="KW-0813">Transport</keyword>
<keyword evidence="2" id="KW-1003">Cell membrane</keyword>
<dbReference type="SUPFAM" id="SSF52540">
    <property type="entry name" value="P-loop containing nucleoside triphosphate hydrolases"/>
    <property type="match status" value="1"/>
</dbReference>
<dbReference type="GO" id="GO:0005524">
    <property type="term" value="F:ATP binding"/>
    <property type="evidence" value="ECO:0007669"/>
    <property type="project" value="UniProtKB-KW"/>
</dbReference>
<dbReference type="GO" id="GO:0016887">
    <property type="term" value="F:ATP hydrolysis activity"/>
    <property type="evidence" value="ECO:0007669"/>
    <property type="project" value="InterPro"/>
</dbReference>
<keyword evidence="5" id="KW-0547">Nucleotide-binding</keyword>
<dbReference type="InterPro" id="IPR027417">
    <property type="entry name" value="P-loop_NTPase"/>
</dbReference>
<keyword evidence="6 12" id="KW-0067">ATP-binding</keyword>
<keyword evidence="13" id="KW-1185">Reference proteome</keyword>
<protein>
    <submittedName>
        <fullName evidence="12">Molybdate ABC transporter, ATP-binding protein</fullName>
    </submittedName>
</protein>
<evidence type="ECO:0000256" key="4">
    <source>
        <dbReference type="ARBA" id="ARBA00022519"/>
    </source>
</evidence>
<evidence type="ECO:0000256" key="5">
    <source>
        <dbReference type="ARBA" id="ARBA00022741"/>
    </source>
</evidence>
<dbReference type="GO" id="GO:0015098">
    <property type="term" value="F:molybdate ion transmembrane transporter activity"/>
    <property type="evidence" value="ECO:0007669"/>
    <property type="project" value="InterPro"/>
</dbReference>
<dbReference type="NCBIfam" id="TIGR02142">
    <property type="entry name" value="modC_ABC"/>
    <property type="match status" value="1"/>
</dbReference>
<gene>
    <name evidence="12" type="ORF">OB2597_06545</name>
</gene>
<evidence type="ECO:0000256" key="3">
    <source>
        <dbReference type="ARBA" id="ARBA00022505"/>
    </source>
</evidence>
<feature type="domain" description="ABC transporter" evidence="10">
    <location>
        <begin position="1"/>
        <end position="227"/>
    </location>
</feature>
<dbReference type="STRING" id="252305.OB2597_06545"/>
<dbReference type="GO" id="GO:0016020">
    <property type="term" value="C:membrane"/>
    <property type="evidence" value="ECO:0007669"/>
    <property type="project" value="InterPro"/>
</dbReference>
<evidence type="ECO:0000256" key="9">
    <source>
        <dbReference type="PROSITE-ProRule" id="PRU01213"/>
    </source>
</evidence>
<dbReference type="InterPro" id="IPR050334">
    <property type="entry name" value="Molybdenum_import_ModC"/>
</dbReference>